<feature type="domain" description="C2H2-type" evidence="16">
    <location>
        <begin position="487"/>
        <end position="515"/>
    </location>
</feature>
<accession>A0A7L3L3W2</accession>
<dbReference type="FunFam" id="3.30.160.60:FF:001061">
    <property type="entry name" value="zinc finger and BTB domain-containing protein 40"/>
    <property type="match status" value="1"/>
</dbReference>
<dbReference type="PANTHER" id="PTHR24399">
    <property type="entry name" value="ZINC FINGER AND BTB DOMAIN-CONTAINING"/>
    <property type="match status" value="1"/>
</dbReference>
<gene>
    <name evidence="17" type="primary">Zbtb40</name>
    <name evidence="17" type="ORF">TURVEL_R05728</name>
</gene>
<evidence type="ECO:0000259" key="16">
    <source>
        <dbReference type="PROSITE" id="PS50157"/>
    </source>
</evidence>
<dbReference type="Pfam" id="PF13912">
    <property type="entry name" value="zf-C2H2_6"/>
    <property type="match status" value="2"/>
</dbReference>
<dbReference type="InterPro" id="IPR036236">
    <property type="entry name" value="Znf_C2H2_sf"/>
</dbReference>
<evidence type="ECO:0000313" key="17">
    <source>
        <dbReference type="EMBL" id="NXU48624.1"/>
    </source>
</evidence>
<proteinExistence type="inferred from homology"/>
<evidence type="ECO:0000256" key="13">
    <source>
        <dbReference type="ARBA" id="ARBA00023242"/>
    </source>
</evidence>
<dbReference type="FunFam" id="3.30.160.60:FF:001792">
    <property type="entry name" value="Zinc finger and BTB domain-containing 40"/>
    <property type="match status" value="1"/>
</dbReference>
<evidence type="ECO:0000256" key="10">
    <source>
        <dbReference type="ARBA" id="ARBA00023015"/>
    </source>
</evidence>
<feature type="domain" description="C2H2-type" evidence="16">
    <location>
        <begin position="305"/>
        <end position="332"/>
    </location>
</feature>
<feature type="domain" description="C2H2-type" evidence="16">
    <location>
        <begin position="151"/>
        <end position="181"/>
    </location>
</feature>
<feature type="region of interest" description="Disordered" evidence="15">
    <location>
        <begin position="119"/>
        <end position="144"/>
    </location>
</feature>
<feature type="domain" description="C2H2-type" evidence="16">
    <location>
        <begin position="248"/>
        <end position="275"/>
    </location>
</feature>
<comment type="subcellular location">
    <subcellularLocation>
        <location evidence="2">Nucleus</location>
    </subcellularLocation>
</comment>
<dbReference type="GO" id="GO:0000978">
    <property type="term" value="F:RNA polymerase II cis-regulatory region sequence-specific DNA binding"/>
    <property type="evidence" value="ECO:0007669"/>
    <property type="project" value="TreeGrafter"/>
</dbReference>
<evidence type="ECO:0000256" key="4">
    <source>
        <dbReference type="ARBA" id="ARBA00022499"/>
    </source>
</evidence>
<comment type="similarity">
    <text evidence="3">Belongs to the krueppel C2H2-type zinc-finger protein family.</text>
</comment>
<reference evidence="17 18" key="1">
    <citation type="submission" date="2019-09" db="EMBL/GenBank/DDBJ databases">
        <title>Bird 10,000 Genomes (B10K) Project - Family phase.</title>
        <authorList>
            <person name="Zhang G."/>
        </authorList>
    </citation>
    <scope>NUCLEOTIDE SEQUENCE [LARGE SCALE GENOMIC DNA]</scope>
    <source>
        <strain evidence="17">B10K-DU-029-46</strain>
    </source>
</reference>
<comment type="caution">
    <text evidence="17">The sequence shown here is derived from an EMBL/GenBank/DDBJ whole genome shotgun (WGS) entry which is preliminary data.</text>
</comment>
<comment type="function">
    <text evidence="1">May be involved in transcriptional regulation.</text>
</comment>
<keyword evidence="10" id="KW-0805">Transcription regulation</keyword>
<dbReference type="Gene3D" id="3.30.160.60">
    <property type="entry name" value="Classic Zinc Finger"/>
    <property type="match status" value="10"/>
</dbReference>
<keyword evidence="6" id="KW-0677">Repeat</keyword>
<evidence type="ECO:0000256" key="12">
    <source>
        <dbReference type="ARBA" id="ARBA00023163"/>
    </source>
</evidence>
<keyword evidence="9" id="KW-0832">Ubl conjugation</keyword>
<dbReference type="FunFam" id="3.30.160.60:FF:000645">
    <property type="entry name" value="Zinc finger and BTB domain containing 40"/>
    <property type="match status" value="1"/>
</dbReference>
<feature type="domain" description="C2H2-type" evidence="16">
    <location>
        <begin position="418"/>
        <end position="440"/>
    </location>
</feature>
<evidence type="ECO:0000256" key="1">
    <source>
        <dbReference type="ARBA" id="ARBA00003767"/>
    </source>
</evidence>
<feature type="domain" description="C2H2-type" evidence="16">
    <location>
        <begin position="547"/>
        <end position="570"/>
    </location>
</feature>
<dbReference type="EMBL" id="VZTY01004284">
    <property type="protein sequence ID" value="NXU48624.1"/>
    <property type="molecule type" value="Genomic_DNA"/>
</dbReference>
<dbReference type="OrthoDB" id="9931612at2759"/>
<dbReference type="FunFam" id="3.30.160.60:FF:000696">
    <property type="entry name" value="Zinc finger and BTB domain containing 40"/>
    <property type="match status" value="1"/>
</dbReference>
<organism evidence="17 18">
    <name type="scientific">Turnix velox</name>
    <name type="common">Little buttonquail</name>
    <dbReference type="NCBI Taxonomy" id="2529409"/>
    <lineage>
        <taxon>Eukaryota</taxon>
        <taxon>Metazoa</taxon>
        <taxon>Chordata</taxon>
        <taxon>Craniata</taxon>
        <taxon>Vertebrata</taxon>
        <taxon>Euteleostomi</taxon>
        <taxon>Archelosauria</taxon>
        <taxon>Archosauria</taxon>
        <taxon>Dinosauria</taxon>
        <taxon>Saurischia</taxon>
        <taxon>Theropoda</taxon>
        <taxon>Coelurosauria</taxon>
        <taxon>Aves</taxon>
        <taxon>Neognathae</taxon>
        <taxon>Neoaves</taxon>
        <taxon>Charadriiformes</taxon>
        <taxon>Turnicidae</taxon>
        <taxon>Turnix</taxon>
    </lineage>
</organism>
<evidence type="ECO:0000256" key="3">
    <source>
        <dbReference type="ARBA" id="ARBA00006991"/>
    </source>
</evidence>
<feature type="non-terminal residue" evidence="17">
    <location>
        <position position="1"/>
    </location>
</feature>
<dbReference type="InterPro" id="IPR013087">
    <property type="entry name" value="Znf_C2H2_type"/>
</dbReference>
<sequence>ATSESMAIEIILQHSKLILEAIQQRADQEGLTPGETGLTEAVKELLNISAQKESSETSLKAALSTAQKSVLAIKICQLLCSVHESFPALQPVMQELGRVGLLTEGTEEKPGIKKWKVNSESQVEALDRDEDKAGGASPEEHQEKASPKNSFVCKACDKSFHFYCRLKVHLKRCRVAKGKQIQCKECSEVKSTKKELEKHQLEVHGVVATPKKKKKRLPVACDICGREFAHASGMQYHKLTEHFDEKPYSCEQCGAKFAANSTLKNHLRLHTGDRPFLCRHCPMSFMQASALAYHTKKKHAEGKMYSCQYCHAVFAQSIELSRHVRTHTGDKPYVCRECGKGFRQANGLSIHLRNFHNMEDPYDCKKCRMSFATLQEHRKHVLEAHSKESHPCPNCSKIFSAPSLLERHMVTHNGGKHFSCDICDKTYQQLSGLWYHNRTHHPDVFAAQNHRSSKFSSLQCTSCDKTFTSTAAHRKHVKAEHKDVKFHKCETCQELFPTLALLQVHMKCKHSGSQPFCCLYCSESFHVPGALQSHVTSQHFKQTESTFPCELCGELFPTQAELEGHCSTEHPKVVSSQATTTTQIVQVIQTSEQGEAEHIISIDEAQLAGSQVFVMLPEPQAGSELVTVTMEELSDDKVTLICEETK</sequence>
<dbReference type="Pfam" id="PF00096">
    <property type="entry name" value="zf-C2H2"/>
    <property type="match status" value="4"/>
</dbReference>
<keyword evidence="12" id="KW-0804">Transcription</keyword>
<keyword evidence="18" id="KW-1185">Reference proteome</keyword>
<keyword evidence="7 14" id="KW-0863">Zinc-finger</keyword>
<dbReference type="FunFam" id="3.30.160.60:FF:003097">
    <property type="entry name" value="Zinc finger and BTB domain-containing 40"/>
    <property type="match status" value="1"/>
</dbReference>
<feature type="domain" description="C2H2-type" evidence="16">
    <location>
        <begin position="219"/>
        <end position="247"/>
    </location>
</feature>
<dbReference type="GO" id="GO:0008270">
    <property type="term" value="F:zinc ion binding"/>
    <property type="evidence" value="ECO:0007669"/>
    <property type="project" value="UniProtKB-KW"/>
</dbReference>
<keyword evidence="11" id="KW-0238">DNA-binding</keyword>
<evidence type="ECO:0000256" key="15">
    <source>
        <dbReference type="SAM" id="MobiDB-lite"/>
    </source>
</evidence>
<evidence type="ECO:0000256" key="14">
    <source>
        <dbReference type="PROSITE-ProRule" id="PRU00042"/>
    </source>
</evidence>
<dbReference type="PROSITE" id="PS00028">
    <property type="entry name" value="ZINC_FINGER_C2H2_1"/>
    <property type="match status" value="11"/>
</dbReference>
<keyword evidence="5" id="KW-0479">Metal-binding</keyword>
<dbReference type="GO" id="GO:0001227">
    <property type="term" value="F:DNA-binding transcription repressor activity, RNA polymerase II-specific"/>
    <property type="evidence" value="ECO:0007669"/>
    <property type="project" value="TreeGrafter"/>
</dbReference>
<feature type="domain" description="C2H2-type" evidence="16">
    <location>
        <begin position="458"/>
        <end position="486"/>
    </location>
</feature>
<evidence type="ECO:0000313" key="18">
    <source>
        <dbReference type="Proteomes" id="UP000582182"/>
    </source>
</evidence>
<keyword evidence="4" id="KW-1017">Isopeptide bond</keyword>
<feature type="domain" description="C2H2-type" evidence="16">
    <location>
        <begin position="362"/>
        <end position="390"/>
    </location>
</feature>
<evidence type="ECO:0000256" key="8">
    <source>
        <dbReference type="ARBA" id="ARBA00022833"/>
    </source>
</evidence>
<feature type="domain" description="C2H2-type" evidence="16">
    <location>
        <begin position="333"/>
        <end position="361"/>
    </location>
</feature>
<dbReference type="FunFam" id="3.30.160.60:FF:000917">
    <property type="entry name" value="Zinc finger and BTB domain containing 40"/>
    <property type="match status" value="1"/>
</dbReference>
<evidence type="ECO:0000256" key="5">
    <source>
        <dbReference type="ARBA" id="ARBA00022723"/>
    </source>
</evidence>
<dbReference type="AlphaFoldDB" id="A0A7L3L3W2"/>
<keyword evidence="13" id="KW-0539">Nucleus</keyword>
<feature type="compositionally biased region" description="Basic and acidic residues" evidence="15">
    <location>
        <begin position="125"/>
        <end position="144"/>
    </location>
</feature>
<dbReference type="GO" id="GO:0005654">
    <property type="term" value="C:nucleoplasm"/>
    <property type="evidence" value="ECO:0007669"/>
    <property type="project" value="TreeGrafter"/>
</dbReference>
<evidence type="ECO:0000256" key="11">
    <source>
        <dbReference type="ARBA" id="ARBA00023125"/>
    </source>
</evidence>
<protein>
    <submittedName>
        <fullName evidence="17">ZBT40 protein</fullName>
    </submittedName>
</protein>
<dbReference type="FunFam" id="3.30.160.60:FF:000909">
    <property type="entry name" value="zinc finger and BTB domain-containing protein 40"/>
    <property type="match status" value="1"/>
</dbReference>
<dbReference type="PROSITE" id="PS50157">
    <property type="entry name" value="ZINC_FINGER_C2H2_2"/>
    <property type="match status" value="12"/>
</dbReference>
<keyword evidence="8" id="KW-0862">Zinc</keyword>
<evidence type="ECO:0000256" key="7">
    <source>
        <dbReference type="ARBA" id="ARBA00022771"/>
    </source>
</evidence>
<dbReference type="FunFam" id="3.30.160.60:FF:002349">
    <property type="entry name" value="Zinc finger and BTB domain-containing 40"/>
    <property type="match status" value="1"/>
</dbReference>
<feature type="non-terminal residue" evidence="17">
    <location>
        <position position="646"/>
    </location>
</feature>
<dbReference type="SMART" id="SM00355">
    <property type="entry name" value="ZnF_C2H2"/>
    <property type="match status" value="14"/>
</dbReference>
<dbReference type="Proteomes" id="UP000582182">
    <property type="component" value="Unassembled WGS sequence"/>
</dbReference>
<feature type="domain" description="C2H2-type" evidence="16">
    <location>
        <begin position="390"/>
        <end position="417"/>
    </location>
</feature>
<dbReference type="PANTHER" id="PTHR24399:SF23">
    <property type="entry name" value="C2H2-TYPE DOMAIN-CONTAINING PROTEIN"/>
    <property type="match status" value="1"/>
</dbReference>
<evidence type="ECO:0000256" key="9">
    <source>
        <dbReference type="ARBA" id="ARBA00022843"/>
    </source>
</evidence>
<dbReference type="SUPFAM" id="SSF57667">
    <property type="entry name" value="beta-beta-alpha zinc fingers"/>
    <property type="match status" value="5"/>
</dbReference>
<evidence type="ECO:0000256" key="6">
    <source>
        <dbReference type="ARBA" id="ARBA00022737"/>
    </source>
</evidence>
<dbReference type="FunFam" id="3.30.160.60:FF:001640">
    <property type="entry name" value="Zinc finger and BTB domain containing 40"/>
    <property type="match status" value="1"/>
</dbReference>
<name>A0A7L3L3W2_9CHAR</name>
<feature type="domain" description="C2H2-type" evidence="16">
    <location>
        <begin position="276"/>
        <end position="304"/>
    </location>
</feature>
<evidence type="ECO:0000256" key="2">
    <source>
        <dbReference type="ARBA" id="ARBA00004123"/>
    </source>
</evidence>